<dbReference type="Pfam" id="PF21033">
    <property type="entry name" value="RMD1-3"/>
    <property type="match status" value="1"/>
</dbReference>
<dbReference type="GO" id="GO:0051537">
    <property type="term" value="F:2 iron, 2 sulfur cluster binding"/>
    <property type="evidence" value="ECO:0007669"/>
    <property type="project" value="UniProtKB-KW"/>
</dbReference>
<keyword evidence="6" id="KW-1133">Transmembrane helix</keyword>
<evidence type="ECO:0000256" key="6">
    <source>
        <dbReference type="ARBA" id="ARBA00022989"/>
    </source>
</evidence>
<protein>
    <submittedName>
        <fullName evidence="14">Tetratricopeptide repeat protein</fullName>
    </submittedName>
</protein>
<dbReference type="GO" id="GO:0008121">
    <property type="term" value="F:quinol-cytochrome-c reductase activity"/>
    <property type="evidence" value="ECO:0007669"/>
    <property type="project" value="InterPro"/>
</dbReference>
<dbReference type="WBParaSite" id="TCONS_00002591.p1">
    <property type="protein sequence ID" value="TCONS_00002591.p1"/>
    <property type="gene ID" value="XLOC_002427"/>
</dbReference>
<comment type="cofactor">
    <cofactor evidence="11">
        <name>[2Fe-2S] cluster</name>
        <dbReference type="ChEBI" id="CHEBI:190135"/>
    </cofactor>
</comment>
<dbReference type="SUPFAM" id="SSF81502">
    <property type="entry name" value="ISP transmembrane anchor"/>
    <property type="match status" value="1"/>
</dbReference>
<dbReference type="PRINTS" id="PR00162">
    <property type="entry name" value="RIESKE"/>
</dbReference>
<keyword evidence="5" id="KW-0479">Metal-binding</keyword>
<keyword evidence="4" id="KW-0001">2Fe-2S</keyword>
<evidence type="ECO:0000256" key="10">
    <source>
        <dbReference type="ARBA" id="ARBA00023157"/>
    </source>
</evidence>
<dbReference type="Gene3D" id="1.20.5.270">
    <property type="entry name" value="Ubiquinol cytochrome reductase, transmembrane domain"/>
    <property type="match status" value="1"/>
</dbReference>
<evidence type="ECO:0000256" key="5">
    <source>
        <dbReference type="ARBA" id="ARBA00022723"/>
    </source>
</evidence>
<dbReference type="InterPro" id="IPR005805">
    <property type="entry name" value="Rieske_Fe-S_prot_C"/>
</dbReference>
<dbReference type="Gene3D" id="1.25.40.10">
    <property type="entry name" value="Tetratricopeptide repeat domain"/>
    <property type="match status" value="1"/>
</dbReference>
<comment type="similarity">
    <text evidence="2">Belongs to the Rieske iron-sulfur protein family.</text>
</comment>
<evidence type="ECO:0000259" key="12">
    <source>
        <dbReference type="PROSITE" id="PS51296"/>
    </source>
</evidence>
<comment type="subcellular location">
    <subcellularLocation>
        <location evidence="1">Membrane</location>
        <topology evidence="1">Single-pass membrane protein</topology>
    </subcellularLocation>
</comment>
<evidence type="ECO:0000256" key="3">
    <source>
        <dbReference type="ARBA" id="ARBA00022692"/>
    </source>
</evidence>
<dbReference type="Gene3D" id="2.102.10.10">
    <property type="entry name" value="Rieske [2Fe-2S] iron-sulphur domain"/>
    <property type="match status" value="1"/>
</dbReference>
<evidence type="ECO:0000256" key="9">
    <source>
        <dbReference type="ARBA" id="ARBA00023136"/>
    </source>
</evidence>
<dbReference type="Proteomes" id="UP000035681">
    <property type="component" value="Unplaced"/>
</dbReference>
<evidence type="ECO:0000256" key="2">
    <source>
        <dbReference type="ARBA" id="ARBA00010651"/>
    </source>
</evidence>
<reference evidence="14" key="1">
    <citation type="submission" date="2024-02" db="UniProtKB">
        <authorList>
            <consortium name="WormBaseParasite"/>
        </authorList>
    </citation>
    <scope>IDENTIFICATION</scope>
</reference>
<dbReference type="GO" id="GO:0046872">
    <property type="term" value="F:metal ion binding"/>
    <property type="evidence" value="ECO:0007669"/>
    <property type="project" value="UniProtKB-KW"/>
</dbReference>
<keyword evidence="9" id="KW-0472">Membrane</keyword>
<dbReference type="PANTHER" id="PTHR10134">
    <property type="entry name" value="CYTOCHROME B-C1 COMPLEX SUBUNIT RIESKE, MITOCHONDRIAL"/>
    <property type="match status" value="1"/>
</dbReference>
<dbReference type="Pfam" id="PF02921">
    <property type="entry name" value="UCR_TM"/>
    <property type="match status" value="1"/>
</dbReference>
<dbReference type="CDD" id="cd03470">
    <property type="entry name" value="Rieske_cytochrome_bc1"/>
    <property type="match status" value="1"/>
</dbReference>
<accession>A0AAF5CVU3</accession>
<dbReference type="GO" id="GO:0016020">
    <property type="term" value="C:membrane"/>
    <property type="evidence" value="ECO:0007669"/>
    <property type="project" value="UniProtKB-SubCell"/>
</dbReference>
<dbReference type="NCBIfam" id="TIGR01416">
    <property type="entry name" value="Rieske_proteo"/>
    <property type="match status" value="1"/>
</dbReference>
<dbReference type="InterPro" id="IPR004192">
    <property type="entry name" value="Rieske_TM"/>
</dbReference>
<keyword evidence="3" id="KW-0812">Transmembrane</keyword>
<evidence type="ECO:0000313" key="14">
    <source>
        <dbReference type="WBParaSite" id="TCONS_00002591.p1"/>
    </source>
</evidence>
<dbReference type="Pfam" id="PF00355">
    <property type="entry name" value="Rieske"/>
    <property type="match status" value="1"/>
</dbReference>
<evidence type="ECO:0000256" key="11">
    <source>
        <dbReference type="ARBA" id="ARBA00034078"/>
    </source>
</evidence>
<keyword evidence="10" id="KW-1015">Disulfide bond</keyword>
<dbReference type="SUPFAM" id="SSF48452">
    <property type="entry name" value="TPR-like"/>
    <property type="match status" value="1"/>
</dbReference>
<dbReference type="AlphaFoldDB" id="A0AAF5CVU3"/>
<dbReference type="InterPro" id="IPR036922">
    <property type="entry name" value="Rieske_2Fe-2S_sf"/>
</dbReference>
<dbReference type="PROSITE" id="PS51296">
    <property type="entry name" value="RIESKE"/>
    <property type="match status" value="1"/>
</dbReference>
<organism evidence="13 14">
    <name type="scientific">Strongyloides stercoralis</name>
    <name type="common">Threadworm</name>
    <dbReference type="NCBI Taxonomy" id="6248"/>
    <lineage>
        <taxon>Eukaryota</taxon>
        <taxon>Metazoa</taxon>
        <taxon>Ecdysozoa</taxon>
        <taxon>Nematoda</taxon>
        <taxon>Chromadorea</taxon>
        <taxon>Rhabditida</taxon>
        <taxon>Tylenchina</taxon>
        <taxon>Panagrolaimomorpha</taxon>
        <taxon>Strongyloidoidea</taxon>
        <taxon>Strongyloididae</taxon>
        <taxon>Strongyloides</taxon>
    </lineage>
</organism>
<name>A0AAF5CVU3_STRER</name>
<dbReference type="InterPro" id="IPR011990">
    <property type="entry name" value="TPR-like_helical_dom_sf"/>
</dbReference>
<keyword evidence="7" id="KW-0408">Iron</keyword>
<evidence type="ECO:0000313" key="13">
    <source>
        <dbReference type="Proteomes" id="UP000035681"/>
    </source>
</evidence>
<keyword evidence="13" id="KW-1185">Reference proteome</keyword>
<keyword evidence="8" id="KW-0411">Iron-sulfur</keyword>
<evidence type="ECO:0000256" key="7">
    <source>
        <dbReference type="ARBA" id="ARBA00023004"/>
    </source>
</evidence>
<evidence type="ECO:0000256" key="1">
    <source>
        <dbReference type="ARBA" id="ARBA00004167"/>
    </source>
</evidence>
<dbReference type="InterPro" id="IPR017941">
    <property type="entry name" value="Rieske_2Fe-2S"/>
</dbReference>
<dbReference type="InterPro" id="IPR037008">
    <property type="entry name" value="bc1_Rieske_TM_sf"/>
</dbReference>
<feature type="domain" description="Rieske" evidence="12">
    <location>
        <begin position="419"/>
        <end position="487"/>
    </location>
</feature>
<dbReference type="InterPro" id="IPR006317">
    <property type="entry name" value="Ubiquinol_cyt_c_Rdtase_Fe-S-su"/>
</dbReference>
<evidence type="ECO:0000256" key="8">
    <source>
        <dbReference type="ARBA" id="ARBA00023014"/>
    </source>
</evidence>
<proteinExistence type="inferred from homology"/>
<dbReference type="InterPro" id="IPR049039">
    <property type="entry name" value="RMD1-3_a_helical_rpt"/>
</dbReference>
<sequence length="490" mass="55423">MDKFIEHLETFENDNSEEDYYEYLKQLKDSSDISDEQRIQINWRFLHLLDILANSLSSKDKQRKKYIFEGAKMIDEAIELAPDDINTIKWSAAILGLSIDYYDIKNKCQNGYKFKQLLDKALSLDSNDHNLMHMRGRYHYGVAGLSWLEKKSARFIFGTPLDSTYEDALKDFLEAHNSKDGPNWMENMSYIGKCLWNLNRKKEAIEYFKKIQNLQIYDNYDQEIVDEIAGAPLTNNSKVVAITGQTTPSIADSTINLNTIDSLQTRATFMSNNGSFLGASFNKGINVTSRRFAHTDVKFPNFDGYRQDSTLDPTKPARETEDARRTVPHAVFYGVGGVISLMAGKEVVQKVVAYKGMAADQRALASIEIKLDEIPEGSTKTFEWRGKPVFVKHRTAKEIKNEKAVTVGDLRHPEHDDERVQKDEWSIVIGVCTHLGCVPIANSGDFGGYYCPCHGSHYDGSGRIRKGPAPLNLPVPPYVFKNNVVVVGSD</sequence>
<dbReference type="SUPFAM" id="SSF50022">
    <property type="entry name" value="ISP domain"/>
    <property type="match status" value="1"/>
</dbReference>
<dbReference type="InterPro" id="IPR014349">
    <property type="entry name" value="Rieske_Fe-S_prot"/>
</dbReference>
<evidence type="ECO:0000256" key="4">
    <source>
        <dbReference type="ARBA" id="ARBA00022714"/>
    </source>
</evidence>
<dbReference type="FunFam" id="2.102.10.10:FF:000001">
    <property type="entry name" value="Cytochrome b-c1 complex subunit Rieske, mitochondrial"/>
    <property type="match status" value="1"/>
</dbReference>